<evidence type="ECO:0000313" key="3">
    <source>
        <dbReference type="Proteomes" id="UP000285908"/>
    </source>
</evidence>
<evidence type="ECO:0000313" key="2">
    <source>
        <dbReference type="EMBL" id="RVV99690.1"/>
    </source>
</evidence>
<dbReference type="RefSeq" id="WP_127905133.1">
    <property type="nucleotide sequence ID" value="NZ_RQXX01000001.1"/>
</dbReference>
<dbReference type="EMBL" id="RQXX01000001">
    <property type="protein sequence ID" value="RVV99690.1"/>
    <property type="molecule type" value="Genomic_DNA"/>
</dbReference>
<organism evidence="2 3">
    <name type="scientific">Mesobaculum littorinae</name>
    <dbReference type="NCBI Taxonomy" id="2486419"/>
    <lineage>
        <taxon>Bacteria</taxon>
        <taxon>Pseudomonadati</taxon>
        <taxon>Pseudomonadota</taxon>
        <taxon>Alphaproteobacteria</taxon>
        <taxon>Rhodobacterales</taxon>
        <taxon>Roseobacteraceae</taxon>
        <taxon>Mesobaculum</taxon>
    </lineage>
</organism>
<evidence type="ECO:0000256" key="1">
    <source>
        <dbReference type="SAM" id="Phobius"/>
    </source>
</evidence>
<keyword evidence="3" id="KW-1185">Reference proteome</keyword>
<dbReference type="Proteomes" id="UP000285908">
    <property type="component" value="Unassembled WGS sequence"/>
</dbReference>
<reference evidence="2 3" key="1">
    <citation type="submission" date="2018-11" db="EMBL/GenBank/DDBJ databases">
        <title>Mesobaculum littorinae gen. nov., sp. nov., isolated from Littorina scabra that represents a novel genus of the order Rhodobacteraceae.</title>
        <authorList>
            <person name="Li F."/>
        </authorList>
    </citation>
    <scope>NUCLEOTIDE SEQUENCE [LARGE SCALE GENOMIC DNA]</scope>
    <source>
        <strain evidence="2 3">M0103</strain>
    </source>
</reference>
<keyword evidence="1" id="KW-0812">Transmembrane</keyword>
<sequence length="98" mass="11182">MNGNDVQKLEIRLRELERTRARVDECLEVLPEIADRIGRIERAFFDEPEGGGERLILRIVRLVETAERGGWAGKWIIRIIMTTAGLGAAILTIRGWVR</sequence>
<name>A0A438AM07_9RHOB</name>
<protein>
    <submittedName>
        <fullName evidence="2">Uncharacterized protein</fullName>
    </submittedName>
</protein>
<keyword evidence="1" id="KW-1133">Transmembrane helix</keyword>
<dbReference type="AlphaFoldDB" id="A0A438AM07"/>
<proteinExistence type="predicted"/>
<gene>
    <name evidence="2" type="ORF">EKE94_03135</name>
</gene>
<comment type="caution">
    <text evidence="2">The sequence shown here is derived from an EMBL/GenBank/DDBJ whole genome shotgun (WGS) entry which is preliminary data.</text>
</comment>
<dbReference type="OrthoDB" id="9995517at2"/>
<feature type="transmembrane region" description="Helical" evidence="1">
    <location>
        <begin position="75"/>
        <end position="97"/>
    </location>
</feature>
<accession>A0A438AM07</accession>
<keyword evidence="1" id="KW-0472">Membrane</keyword>